<dbReference type="OMA" id="CVVECEC"/>
<evidence type="ECO:0000259" key="1">
    <source>
        <dbReference type="Pfam" id="PF10551"/>
    </source>
</evidence>
<accession>A0A5E4EUH2</accession>
<dbReference type="InParanoid" id="A0A5E4EUH2"/>
<sequence>MYICLGVLKQGFKVGCVPLIGLDGCHLKNPYRRQLLSAIGLDANNRTWVIAHAQVEVENKESWIWFLKLLVKDIELENQFGFIFISNKQKGLLEAFEAVVPNCDHRFCSRHLLANFSIMYKGKMLKNAF</sequence>
<reference evidence="3" key="1">
    <citation type="journal article" date="2020" name="Plant J.">
        <title>Transposons played a major role in the diversification between the closely related almond and peach genomes: results from the almond genome sequence.</title>
        <authorList>
            <person name="Alioto T."/>
            <person name="Alexiou K.G."/>
            <person name="Bardil A."/>
            <person name="Barteri F."/>
            <person name="Castanera R."/>
            <person name="Cruz F."/>
            <person name="Dhingra A."/>
            <person name="Duval H."/>
            <person name="Fernandez I Marti A."/>
            <person name="Frias L."/>
            <person name="Galan B."/>
            <person name="Garcia J.L."/>
            <person name="Howad W."/>
            <person name="Gomez-Garrido J."/>
            <person name="Gut M."/>
            <person name="Julca I."/>
            <person name="Morata J."/>
            <person name="Puigdomenech P."/>
            <person name="Ribeca P."/>
            <person name="Rubio Cabetas M.J."/>
            <person name="Vlasova A."/>
            <person name="Wirthensohn M."/>
            <person name="Garcia-Mas J."/>
            <person name="Gabaldon T."/>
            <person name="Casacuberta J.M."/>
            <person name="Arus P."/>
        </authorList>
    </citation>
    <scope>NUCLEOTIDE SEQUENCE [LARGE SCALE GENOMIC DNA]</scope>
    <source>
        <strain evidence="3">cv. Texas</strain>
    </source>
</reference>
<evidence type="ECO:0000313" key="2">
    <source>
        <dbReference type="EMBL" id="VVA18171.1"/>
    </source>
</evidence>
<dbReference type="Gramene" id="VVA18171">
    <property type="protein sequence ID" value="VVA18171"/>
    <property type="gene ID" value="Prudul26B020725"/>
</dbReference>
<organism evidence="2 3">
    <name type="scientific">Prunus dulcis</name>
    <name type="common">Almond</name>
    <name type="synonym">Amygdalus dulcis</name>
    <dbReference type="NCBI Taxonomy" id="3755"/>
    <lineage>
        <taxon>Eukaryota</taxon>
        <taxon>Viridiplantae</taxon>
        <taxon>Streptophyta</taxon>
        <taxon>Embryophyta</taxon>
        <taxon>Tracheophyta</taxon>
        <taxon>Spermatophyta</taxon>
        <taxon>Magnoliopsida</taxon>
        <taxon>eudicotyledons</taxon>
        <taxon>Gunneridae</taxon>
        <taxon>Pentapetalae</taxon>
        <taxon>rosids</taxon>
        <taxon>fabids</taxon>
        <taxon>Rosales</taxon>
        <taxon>Rosaceae</taxon>
        <taxon>Amygdaloideae</taxon>
        <taxon>Amygdaleae</taxon>
        <taxon>Prunus</taxon>
    </lineage>
</organism>
<dbReference type="EMBL" id="CABIKO010000028">
    <property type="protein sequence ID" value="VVA18171.1"/>
    <property type="molecule type" value="Genomic_DNA"/>
</dbReference>
<dbReference type="Pfam" id="PF10551">
    <property type="entry name" value="MULE"/>
    <property type="match status" value="1"/>
</dbReference>
<protein>
    <submittedName>
        <fullName evidence="2">PREDICTED: LOC109756472 isoform</fullName>
    </submittedName>
</protein>
<dbReference type="Proteomes" id="UP000327085">
    <property type="component" value="Chromosome 1"/>
</dbReference>
<dbReference type="InterPro" id="IPR018289">
    <property type="entry name" value="MULE_transposase_dom"/>
</dbReference>
<proteinExistence type="predicted"/>
<dbReference type="PANTHER" id="PTHR31973">
    <property type="entry name" value="POLYPROTEIN, PUTATIVE-RELATED"/>
    <property type="match status" value="1"/>
</dbReference>
<dbReference type="PANTHER" id="PTHR31973:SF187">
    <property type="entry name" value="MUTATOR TRANSPOSASE MUDRA PROTEIN"/>
    <property type="match status" value="1"/>
</dbReference>
<name>A0A5E4EUH2_PRUDU</name>
<feature type="domain" description="MULE transposase" evidence="1">
    <location>
        <begin position="20"/>
        <end position="115"/>
    </location>
</feature>
<evidence type="ECO:0000313" key="3">
    <source>
        <dbReference type="Proteomes" id="UP000327085"/>
    </source>
</evidence>
<dbReference type="AlphaFoldDB" id="A0A5E4EUH2"/>
<gene>
    <name evidence="2" type="ORF">ALMOND_2B020725</name>
</gene>